<dbReference type="InterPro" id="IPR004797">
    <property type="entry name" value="Competence_ComEC/Rec2"/>
</dbReference>
<accession>A0ABS0B6R4</accession>
<keyword evidence="4 6" id="KW-1133">Transmembrane helix</keyword>
<dbReference type="InterPro" id="IPR001279">
    <property type="entry name" value="Metallo-B-lactamas"/>
</dbReference>
<dbReference type="InterPro" id="IPR036866">
    <property type="entry name" value="RibonucZ/Hydroxyglut_hydro"/>
</dbReference>
<evidence type="ECO:0000256" key="4">
    <source>
        <dbReference type="ARBA" id="ARBA00022989"/>
    </source>
</evidence>
<evidence type="ECO:0000256" key="3">
    <source>
        <dbReference type="ARBA" id="ARBA00022692"/>
    </source>
</evidence>
<evidence type="ECO:0000313" key="9">
    <source>
        <dbReference type="Proteomes" id="UP001429984"/>
    </source>
</evidence>
<dbReference type="InterPro" id="IPR025405">
    <property type="entry name" value="DUF4131"/>
</dbReference>
<dbReference type="InterPro" id="IPR035681">
    <property type="entry name" value="ComA-like_MBL"/>
</dbReference>
<dbReference type="NCBIfam" id="TIGR00361">
    <property type="entry name" value="ComEC_Rec2"/>
    <property type="match status" value="1"/>
</dbReference>
<proteinExistence type="predicted"/>
<dbReference type="Proteomes" id="UP001429984">
    <property type="component" value="Unassembled WGS sequence"/>
</dbReference>
<evidence type="ECO:0000256" key="1">
    <source>
        <dbReference type="ARBA" id="ARBA00004651"/>
    </source>
</evidence>
<dbReference type="InterPro" id="IPR052159">
    <property type="entry name" value="Competence_DNA_uptake"/>
</dbReference>
<comment type="subcellular location">
    <subcellularLocation>
        <location evidence="1">Cell membrane</location>
        <topology evidence="1">Multi-pass membrane protein</topology>
    </subcellularLocation>
</comment>
<feature type="transmembrane region" description="Helical" evidence="6">
    <location>
        <begin position="311"/>
        <end position="328"/>
    </location>
</feature>
<dbReference type="PANTHER" id="PTHR30619:SF1">
    <property type="entry name" value="RECOMBINATION PROTEIN 2"/>
    <property type="match status" value="1"/>
</dbReference>
<dbReference type="EMBL" id="JADLZT010000006">
    <property type="protein sequence ID" value="MBF6024721.1"/>
    <property type="molecule type" value="Genomic_DNA"/>
</dbReference>
<evidence type="ECO:0000256" key="6">
    <source>
        <dbReference type="SAM" id="Phobius"/>
    </source>
</evidence>
<dbReference type="InterPro" id="IPR004477">
    <property type="entry name" value="ComEC_N"/>
</dbReference>
<keyword evidence="3 6" id="KW-0812">Transmembrane</keyword>
<evidence type="ECO:0000256" key="5">
    <source>
        <dbReference type="ARBA" id="ARBA00023136"/>
    </source>
</evidence>
<dbReference type="SUPFAM" id="SSF56281">
    <property type="entry name" value="Metallo-hydrolase/oxidoreductase"/>
    <property type="match status" value="1"/>
</dbReference>
<feature type="domain" description="Metallo-beta-lactamase" evidence="7">
    <location>
        <begin position="536"/>
        <end position="721"/>
    </location>
</feature>
<feature type="transmembrane region" description="Helical" evidence="6">
    <location>
        <begin position="480"/>
        <end position="497"/>
    </location>
</feature>
<evidence type="ECO:0000256" key="2">
    <source>
        <dbReference type="ARBA" id="ARBA00022475"/>
    </source>
</evidence>
<dbReference type="PANTHER" id="PTHR30619">
    <property type="entry name" value="DNA INTERNALIZATION/COMPETENCE PROTEIN COMEC/REC2"/>
    <property type="match status" value="1"/>
</dbReference>
<dbReference type="Gene3D" id="3.60.15.10">
    <property type="entry name" value="Ribonuclease Z/Hydroxyacylglutathione hydrolase-like"/>
    <property type="match status" value="1"/>
</dbReference>
<feature type="transmembrane region" description="Helical" evidence="6">
    <location>
        <begin position="12"/>
        <end position="28"/>
    </location>
</feature>
<dbReference type="Pfam" id="PF03772">
    <property type="entry name" value="Competence"/>
    <property type="match status" value="1"/>
</dbReference>
<name>A0ABS0B6R4_9GAMM</name>
<dbReference type="RefSeq" id="WP_194931320.1">
    <property type="nucleotide sequence ID" value="NZ_JADLZT010000006.1"/>
</dbReference>
<dbReference type="Pfam" id="PF13567">
    <property type="entry name" value="DUF4131"/>
    <property type="match status" value="1"/>
</dbReference>
<keyword evidence="5 6" id="KW-0472">Membrane</keyword>
<dbReference type="SMART" id="SM00849">
    <property type="entry name" value="Lactamase_B"/>
    <property type="match status" value="1"/>
</dbReference>
<evidence type="ECO:0000313" key="8">
    <source>
        <dbReference type="EMBL" id="MBF6024721.1"/>
    </source>
</evidence>
<comment type="caution">
    <text evidence="8">The sequence shown here is derived from an EMBL/GenBank/DDBJ whole genome shotgun (WGS) entry which is preliminary data.</text>
</comment>
<feature type="transmembrane region" description="Helical" evidence="6">
    <location>
        <begin position="34"/>
        <end position="52"/>
    </location>
</feature>
<keyword evidence="2" id="KW-1003">Cell membrane</keyword>
<feature type="transmembrane region" description="Helical" evidence="6">
    <location>
        <begin position="387"/>
        <end position="406"/>
    </location>
</feature>
<dbReference type="NCBIfam" id="TIGR00360">
    <property type="entry name" value="ComEC_N-term"/>
    <property type="match status" value="1"/>
</dbReference>
<feature type="transmembrane region" description="Helical" evidence="6">
    <location>
        <begin position="340"/>
        <end position="367"/>
    </location>
</feature>
<keyword evidence="9" id="KW-1185">Reference proteome</keyword>
<protein>
    <submittedName>
        <fullName evidence="8">DNA internalization-related competence protein ComEC/Rec2</fullName>
    </submittedName>
</protein>
<organism evidence="8 9">
    <name type="scientific">Lysobacter niastensis</name>
    <dbReference type="NCBI Taxonomy" id="380629"/>
    <lineage>
        <taxon>Bacteria</taxon>
        <taxon>Pseudomonadati</taxon>
        <taxon>Pseudomonadota</taxon>
        <taxon>Gammaproteobacteria</taxon>
        <taxon>Lysobacterales</taxon>
        <taxon>Lysobacteraceae</taxon>
        <taxon>Lysobacter</taxon>
    </lineage>
</organism>
<evidence type="ECO:0000259" key="7">
    <source>
        <dbReference type="SMART" id="SM00849"/>
    </source>
</evidence>
<reference evidence="8 9" key="1">
    <citation type="submission" date="2020-11" db="EMBL/GenBank/DDBJ databases">
        <title>Draft Genome Sequence and Secondary Metabolite Biosynthetic Potential of the Lysobacter niastensis Type strain DSM 18481.</title>
        <authorList>
            <person name="Turrini P."/>
            <person name="Artuso I."/>
            <person name="Tescari M."/>
            <person name="Lugli G.A."/>
            <person name="Frangipani E."/>
            <person name="Ventura M."/>
            <person name="Visca P."/>
        </authorList>
    </citation>
    <scope>NUCLEOTIDE SEQUENCE [LARGE SCALE GENOMIC DNA]</scope>
    <source>
        <strain evidence="8 9">DSM 18481</strain>
    </source>
</reference>
<feature type="transmembrane region" description="Helical" evidence="6">
    <location>
        <begin position="418"/>
        <end position="438"/>
    </location>
</feature>
<sequence>MAAAAGTPRFGIGSASALLAGICAGLWLPVRPPWPLSLLALLAGIGLWGWRFTRQPGARRLSGALLLGFGLASLHAAHALWLQLPVSWQKHDAIVSGRIIDLPVHEPRRTRFLFRVASDAAQPARLRGRLLRLAWYDDDPGLRAMIKAGTRWRLPVRIGTPRGLRNPGGFDAEKHAMAQRITAVGYVREPSLAQALSTPTGLSAWRETMSERIRAGVASPSSRFIRALALGDTRALNDADWNTLRADGLTHLIAISGFHVGLVAGFFALALKSLWWLWPALGRRCPRPVAAAAAAMCGSAGYAVLAGASLPTVRTMLMIAVVAAVTWSRRPRRAIDTLALVAMTVLLIDPLAVLGAGFWLSFLGVAWLVWCLSDGVRRPLREAWKEFLAAQGVATLGLLPLSVVLFGQASLAGPLANLVAVPWWSLVVVPLSLLGTGLEALNAGAGSWAWRAAAWCFDLSWPMFERLAASPLSLLWLPEPVWLALPLAMLGAFWWLLPRGAPGKPLALLLWLPLLWPDRRLPAPGDVELTVIDVGQGLSVLVRTSHHALLYDMGPAVRDGFDAGERAVVPALHALGVSRLDRAVVSHGDNDHAGGLDAVRAEFPLRQVAAPEGAGVPGTQPCRAGQAWSWDGVRFRFLHPDEHFPYLGNEASCVLRIEGAHGAALLTGDVGEVIERRLLRAQPSALKADVVLVAHHGSAGSSDPEFIAATGARQAVVSSGFGNRFGHPRPEVLARWRQAGAEVHDTAREGALGIRIQENGVAVEARRRAHPRLWDATRR</sequence>
<feature type="transmembrane region" description="Helical" evidence="6">
    <location>
        <begin position="252"/>
        <end position="277"/>
    </location>
</feature>
<dbReference type="Pfam" id="PF00753">
    <property type="entry name" value="Lactamase_B"/>
    <property type="match status" value="1"/>
</dbReference>
<gene>
    <name evidence="8" type="ORF">IU514_11835</name>
</gene>
<dbReference type="CDD" id="cd07731">
    <property type="entry name" value="ComA-like_MBL-fold"/>
    <property type="match status" value="1"/>
</dbReference>